<protein>
    <submittedName>
        <fullName evidence="3">YfdX family protein</fullName>
    </submittedName>
</protein>
<proteinExistence type="predicted"/>
<dbReference type="Proteomes" id="UP000886100">
    <property type="component" value="Unassembled WGS sequence"/>
</dbReference>
<dbReference type="Pfam" id="PF10938">
    <property type="entry name" value="YfdX"/>
    <property type="match status" value="1"/>
</dbReference>
<dbReference type="InterPro" id="IPR021236">
    <property type="entry name" value="Uncharacterised_YfdX"/>
</dbReference>
<feature type="compositionally biased region" description="Basic and acidic residues" evidence="1">
    <location>
        <begin position="335"/>
        <end position="351"/>
    </location>
</feature>
<gene>
    <name evidence="3" type="ORF">ENJ98_00725</name>
</gene>
<reference evidence="3" key="1">
    <citation type="journal article" date="2020" name="mSystems">
        <title>Genome- and Community-Level Interaction Insights into Carbon Utilization and Element Cycling Functions of Hydrothermarchaeota in Hydrothermal Sediment.</title>
        <authorList>
            <person name="Zhou Z."/>
            <person name="Liu Y."/>
            <person name="Xu W."/>
            <person name="Pan J."/>
            <person name="Luo Z.H."/>
            <person name="Li M."/>
        </authorList>
    </citation>
    <scope>NUCLEOTIDE SEQUENCE [LARGE SCALE GENOMIC DNA]</scope>
    <source>
        <strain evidence="3">HyVt-535</strain>
    </source>
</reference>
<evidence type="ECO:0000256" key="2">
    <source>
        <dbReference type="SAM" id="SignalP"/>
    </source>
</evidence>
<organism evidence="3">
    <name type="scientific">Thiolapillus brandeum</name>
    <dbReference type="NCBI Taxonomy" id="1076588"/>
    <lineage>
        <taxon>Bacteria</taxon>
        <taxon>Pseudomonadati</taxon>
        <taxon>Pseudomonadota</taxon>
        <taxon>Gammaproteobacteria</taxon>
        <taxon>Chromatiales</taxon>
        <taxon>Sedimenticolaceae</taxon>
        <taxon>Thiolapillus</taxon>
    </lineage>
</organism>
<sequence length="351" mass="38321">MQTGWTAQTRGRDRRMNRRNSMKHNKPRYLAAALSLATLLAAAPAGAAQEKQQSQPLAQNQQVSSSLTQEAGKKAQEKREEIIQEAVSALQESFAALKALDQGDKKKALDALSKAIGKLEVVVARHPELALAPVDVSMTTFDVIATTGEILRARKEVIALMEKGDLPTARALLDSLRSEIVVTVTSVPLATYPDALKAITPLIDQGKMEEAKMAMESALATLVVTRHIIPLPLLRAEEALVVAEVLAEKKNRSEKENLVLHNTLMEVEVQLKRSEALGYGTHERYQELQKQLDEIRDKVSGGKSGTGFFDKIRASMESLKAEIFGGTEPATPKSQEAKPEKAAQTGDKKQN</sequence>
<evidence type="ECO:0000313" key="3">
    <source>
        <dbReference type="EMBL" id="HHH12740.1"/>
    </source>
</evidence>
<name>A0A7C5MYV7_9GAMM</name>
<feature type="compositionally biased region" description="Polar residues" evidence="1">
    <location>
        <begin position="50"/>
        <end position="69"/>
    </location>
</feature>
<keyword evidence="2" id="KW-0732">Signal</keyword>
<feature type="region of interest" description="Disordered" evidence="1">
    <location>
        <begin position="323"/>
        <end position="351"/>
    </location>
</feature>
<comment type="caution">
    <text evidence="3">The sequence shown here is derived from an EMBL/GenBank/DDBJ whole genome shotgun (WGS) entry which is preliminary data.</text>
</comment>
<evidence type="ECO:0000256" key="1">
    <source>
        <dbReference type="SAM" id="MobiDB-lite"/>
    </source>
</evidence>
<feature type="chain" id="PRO_5027545040" evidence="2">
    <location>
        <begin position="48"/>
        <end position="351"/>
    </location>
</feature>
<dbReference type="EMBL" id="DROM01000046">
    <property type="protein sequence ID" value="HHH12740.1"/>
    <property type="molecule type" value="Genomic_DNA"/>
</dbReference>
<feature type="signal peptide" evidence="2">
    <location>
        <begin position="1"/>
        <end position="47"/>
    </location>
</feature>
<accession>A0A7C5MYV7</accession>
<feature type="region of interest" description="Disordered" evidence="1">
    <location>
        <begin position="45"/>
        <end position="77"/>
    </location>
</feature>
<feature type="compositionally biased region" description="Basic residues" evidence="1">
    <location>
        <begin position="12"/>
        <end position="27"/>
    </location>
</feature>
<dbReference type="AlphaFoldDB" id="A0A7C5MYV7"/>
<feature type="region of interest" description="Disordered" evidence="1">
    <location>
        <begin position="1"/>
        <end position="27"/>
    </location>
</feature>